<dbReference type="Proteomes" id="UP001056120">
    <property type="component" value="Linkage Group LG03"/>
</dbReference>
<evidence type="ECO:0000313" key="2">
    <source>
        <dbReference type="Proteomes" id="UP001056120"/>
    </source>
</evidence>
<keyword evidence="2" id="KW-1185">Reference proteome</keyword>
<reference evidence="1 2" key="2">
    <citation type="journal article" date="2022" name="Mol. Ecol. Resour.">
        <title>The genomes of chicory, endive, great burdock and yacon provide insights into Asteraceae paleo-polyploidization history and plant inulin production.</title>
        <authorList>
            <person name="Fan W."/>
            <person name="Wang S."/>
            <person name="Wang H."/>
            <person name="Wang A."/>
            <person name="Jiang F."/>
            <person name="Liu H."/>
            <person name="Zhao H."/>
            <person name="Xu D."/>
            <person name="Zhang Y."/>
        </authorList>
    </citation>
    <scope>NUCLEOTIDE SEQUENCE [LARGE SCALE GENOMIC DNA]</scope>
    <source>
        <strain evidence="2">cv. Yunnan</strain>
        <tissue evidence="1">Leaves</tissue>
    </source>
</reference>
<gene>
    <name evidence="1" type="ORF">L1987_09938</name>
</gene>
<dbReference type="EMBL" id="CM042020">
    <property type="protein sequence ID" value="KAI3822349.1"/>
    <property type="molecule type" value="Genomic_DNA"/>
</dbReference>
<proteinExistence type="predicted"/>
<comment type="caution">
    <text evidence="1">The sequence shown here is derived from an EMBL/GenBank/DDBJ whole genome shotgun (WGS) entry which is preliminary data.</text>
</comment>
<name>A0ACB9JR34_9ASTR</name>
<sequence length="783" mass="87270">MDDNSKNKNEIPPTEELLKKIHDLEESHNHLKQEMSKLKISDDHQKSDRQRSSSVSPRRPRRRTLGGAGGLFDGGAVAAFKMGSASFRHSSPLRRETRSVDVSYNNNNKRDGSVMCGGAATEEHGGAAAGESGGVCGPSAVKLTETQYLNILQSIGQAVHIFDLNGHIIYWNRTAEDLYGYTAAEALGRTPNELFVEPNDYHLADAIIQRTIKEEGWSGLFPIRNKRGEKLVIMTTNTPFRDENGTLIGVICVSSDTRPYREMKPVGNISAPRRIASAKLGLDPQQPLQTAIASKISSLASKVSNKVKSKMKMGENFMDHDGGSGDGHYSENDLNTPDHKDDGYSSGASTPRGDISQSPFKDQITGKPFTDSGDESENKPGIHKILSSKAEAWMGKKGITWPWKANEREGDSKTGRFGLHWLHNDQEQESGQQTGSSKVESQPWENNNNRNEASGSWSSFNVNSTSSASSCGSTNSSAINKVDMDIDNLDYEILWEDLVIGEQIGQGSCGTVYHALWYGSDVAVKVFSRQEYSDDVILSFRQEVSLMKRLRHPNILLFMGAVMSPQRLCIVTEFLPRGSLFRLLQRNTARLDWRRRVHMAIDIARGMNYLHHCHPPIIHRDLKSSNLLVDKNWNVKVGDFGLSRIKHETYLTTKTGKGTPQWMAPEVLRNEQADEKSDIYSFGVVLWELTTEKIPWDNLNSMQVIGAVGFMNQRLDIPKDVDPQWASLIESCWCSDPQSRPTFHEILDKLKDLQKKFTVQLQASRTASATTTAARETTSPRES</sequence>
<reference evidence="2" key="1">
    <citation type="journal article" date="2022" name="Mol. Ecol. Resour.">
        <title>The genomes of chicory, endive, great burdock and yacon provide insights into Asteraceae palaeo-polyploidization history and plant inulin production.</title>
        <authorList>
            <person name="Fan W."/>
            <person name="Wang S."/>
            <person name="Wang H."/>
            <person name="Wang A."/>
            <person name="Jiang F."/>
            <person name="Liu H."/>
            <person name="Zhao H."/>
            <person name="Xu D."/>
            <person name="Zhang Y."/>
        </authorList>
    </citation>
    <scope>NUCLEOTIDE SEQUENCE [LARGE SCALE GENOMIC DNA]</scope>
    <source>
        <strain evidence="2">cv. Yunnan</strain>
    </source>
</reference>
<accession>A0ACB9JR34</accession>
<organism evidence="1 2">
    <name type="scientific">Smallanthus sonchifolius</name>
    <dbReference type="NCBI Taxonomy" id="185202"/>
    <lineage>
        <taxon>Eukaryota</taxon>
        <taxon>Viridiplantae</taxon>
        <taxon>Streptophyta</taxon>
        <taxon>Embryophyta</taxon>
        <taxon>Tracheophyta</taxon>
        <taxon>Spermatophyta</taxon>
        <taxon>Magnoliopsida</taxon>
        <taxon>eudicotyledons</taxon>
        <taxon>Gunneridae</taxon>
        <taxon>Pentapetalae</taxon>
        <taxon>asterids</taxon>
        <taxon>campanulids</taxon>
        <taxon>Asterales</taxon>
        <taxon>Asteraceae</taxon>
        <taxon>Asteroideae</taxon>
        <taxon>Heliantheae alliance</taxon>
        <taxon>Millerieae</taxon>
        <taxon>Smallanthus</taxon>
    </lineage>
</organism>
<evidence type="ECO:0000313" key="1">
    <source>
        <dbReference type="EMBL" id="KAI3822349.1"/>
    </source>
</evidence>
<protein>
    <submittedName>
        <fullName evidence="1">Uncharacterized protein</fullName>
    </submittedName>
</protein>